<evidence type="ECO:0000313" key="2">
    <source>
        <dbReference type="Proteomes" id="UP000036681"/>
    </source>
</evidence>
<organism evidence="2 3">
    <name type="scientific">Ascaris lumbricoides</name>
    <name type="common">Giant roundworm</name>
    <dbReference type="NCBI Taxonomy" id="6252"/>
    <lineage>
        <taxon>Eukaryota</taxon>
        <taxon>Metazoa</taxon>
        <taxon>Ecdysozoa</taxon>
        <taxon>Nematoda</taxon>
        <taxon>Chromadorea</taxon>
        <taxon>Rhabditida</taxon>
        <taxon>Spirurina</taxon>
        <taxon>Ascaridomorpha</taxon>
        <taxon>Ascaridoidea</taxon>
        <taxon>Ascarididae</taxon>
        <taxon>Ascaris</taxon>
    </lineage>
</organism>
<name>A0A0M3I5C8_ASCLU</name>
<keyword evidence="2" id="KW-1185">Reference proteome</keyword>
<dbReference type="Proteomes" id="UP000036681">
    <property type="component" value="Unplaced"/>
</dbReference>
<protein>
    <submittedName>
        <fullName evidence="3">SPT6_acidic domain-containing protein</fullName>
    </submittedName>
</protein>
<reference evidence="3" key="1">
    <citation type="submission" date="2017-02" db="UniProtKB">
        <authorList>
            <consortium name="WormBaseParasite"/>
        </authorList>
    </citation>
    <scope>IDENTIFICATION</scope>
</reference>
<dbReference type="WBParaSite" id="ALUE_0001213001-mRNA-1">
    <property type="protein sequence ID" value="ALUE_0001213001-mRNA-1"/>
    <property type="gene ID" value="ALUE_0001213001"/>
</dbReference>
<evidence type="ECO:0000256" key="1">
    <source>
        <dbReference type="SAM" id="MobiDB-lite"/>
    </source>
</evidence>
<feature type="compositionally biased region" description="Acidic residues" evidence="1">
    <location>
        <begin position="50"/>
        <end position="74"/>
    </location>
</feature>
<evidence type="ECO:0000313" key="3">
    <source>
        <dbReference type="WBParaSite" id="ALUE_0001213001-mRNA-1"/>
    </source>
</evidence>
<dbReference type="AlphaFoldDB" id="A0A0M3I5C8"/>
<proteinExistence type="predicted"/>
<feature type="region of interest" description="Disordered" evidence="1">
    <location>
        <begin position="30"/>
        <end position="83"/>
    </location>
</feature>
<accession>A0A0M3I5C8</accession>
<sequence>MKKKAAAEATKHDDIEQDQEVCDEVAELEAGEVGESSRIPFVDSTSVDDNSIDGEDGEENMIDDGETEKEDEIDERNSESEVIDDGESFRTDLWMLLL</sequence>